<organism evidence="2 3">
    <name type="scientific">Novosphingobium pentaromativorans US6-1</name>
    <dbReference type="NCBI Taxonomy" id="1088721"/>
    <lineage>
        <taxon>Bacteria</taxon>
        <taxon>Pseudomonadati</taxon>
        <taxon>Pseudomonadota</taxon>
        <taxon>Alphaproteobacteria</taxon>
        <taxon>Sphingomonadales</taxon>
        <taxon>Sphingomonadaceae</taxon>
        <taxon>Novosphingobium</taxon>
    </lineage>
</organism>
<comment type="caution">
    <text evidence="2">The sequence shown here is derived from an EMBL/GenBank/DDBJ whole genome shotgun (WGS) entry which is preliminary data.</text>
</comment>
<keyword evidence="1" id="KW-0472">Membrane</keyword>
<proteinExistence type="predicted"/>
<keyword evidence="3" id="KW-1185">Reference proteome</keyword>
<dbReference type="PATRIC" id="fig|1088721.3.peg.2505"/>
<feature type="transmembrane region" description="Helical" evidence="1">
    <location>
        <begin position="47"/>
        <end position="65"/>
    </location>
</feature>
<dbReference type="eggNOG" id="ENOG5031C2A">
    <property type="taxonomic scope" value="Bacteria"/>
</dbReference>
<evidence type="ECO:0000256" key="1">
    <source>
        <dbReference type="SAM" id="Phobius"/>
    </source>
</evidence>
<protein>
    <submittedName>
        <fullName evidence="2">Uncharacterized protein</fullName>
    </submittedName>
</protein>
<evidence type="ECO:0000313" key="3">
    <source>
        <dbReference type="Proteomes" id="UP000004030"/>
    </source>
</evidence>
<keyword evidence="1" id="KW-0812">Transmembrane</keyword>
<accession>G6EDW3</accession>
<evidence type="ECO:0000313" key="2">
    <source>
        <dbReference type="EMBL" id="EHJ60601.1"/>
    </source>
</evidence>
<dbReference type="Proteomes" id="UP000004030">
    <property type="component" value="Unassembled WGS sequence"/>
</dbReference>
<name>G6EDW3_9SPHN</name>
<keyword evidence="1" id="KW-1133">Transmembrane helix</keyword>
<dbReference type="STRING" id="1088721.JI59_07410"/>
<dbReference type="EMBL" id="AGFM01000037">
    <property type="protein sequence ID" value="EHJ60601.1"/>
    <property type="molecule type" value="Genomic_DNA"/>
</dbReference>
<sequence length="70" mass="8235">MMKMKDEKGHNDKSDWKGLREIDRAISENRLTSYSWKKAWADPWGRVGFIAFAILLIAFIIYVVIYDLVL</sequence>
<gene>
    <name evidence="2" type="ORF">NSU_2534</name>
</gene>
<reference evidence="2 3" key="1">
    <citation type="journal article" date="2012" name="J. Bacteriol.">
        <title>Genome sequence of benzo(a)pyrene-degrading bacterium Novosphingobium pentaromativorans US6-1.</title>
        <authorList>
            <person name="Luo Y.R."/>
            <person name="Kang S.G."/>
            <person name="Kim S.J."/>
            <person name="Kim M.R."/>
            <person name="Li N."/>
            <person name="Lee J.H."/>
            <person name="Kwon K.K."/>
        </authorList>
    </citation>
    <scope>NUCLEOTIDE SEQUENCE [LARGE SCALE GENOMIC DNA]</scope>
    <source>
        <strain evidence="2 3">US6-1</strain>
    </source>
</reference>
<dbReference type="AlphaFoldDB" id="G6EDW3"/>